<dbReference type="AlphaFoldDB" id="A0A1D8K8W8"/>
<keyword evidence="9" id="KW-1185">Reference proteome</keyword>
<dbReference type="InterPro" id="IPR034457">
    <property type="entry name" value="Organic_radical-activating"/>
</dbReference>
<evidence type="ECO:0000313" key="9">
    <source>
        <dbReference type="Proteomes" id="UP000095342"/>
    </source>
</evidence>
<dbReference type="InterPro" id="IPR058240">
    <property type="entry name" value="rSAM_sf"/>
</dbReference>
<keyword evidence="6" id="KW-0411">Iron-sulfur</keyword>
<dbReference type="EMBL" id="CP017448">
    <property type="protein sequence ID" value="AOV17408.1"/>
    <property type="molecule type" value="Genomic_DNA"/>
</dbReference>
<dbReference type="RefSeq" id="WP_070072960.1">
    <property type="nucleotide sequence ID" value="NZ_CP017448.1"/>
</dbReference>
<keyword evidence="2" id="KW-0004">4Fe-4S</keyword>
<proteinExistence type="predicted"/>
<accession>A0A1D8K8W8</accession>
<dbReference type="CDD" id="cd01335">
    <property type="entry name" value="Radical_SAM"/>
    <property type="match status" value="1"/>
</dbReference>
<dbReference type="KEGG" id="aaeo:BJI67_10370"/>
<evidence type="ECO:0000256" key="5">
    <source>
        <dbReference type="ARBA" id="ARBA00023004"/>
    </source>
</evidence>
<feature type="domain" description="Radical SAM core" evidence="7">
    <location>
        <begin position="24"/>
        <end position="164"/>
    </location>
</feature>
<evidence type="ECO:0000256" key="6">
    <source>
        <dbReference type="ARBA" id="ARBA00023014"/>
    </source>
</evidence>
<evidence type="ECO:0000256" key="1">
    <source>
        <dbReference type="ARBA" id="ARBA00001966"/>
    </source>
</evidence>
<dbReference type="PANTHER" id="PTHR30352">
    <property type="entry name" value="PYRUVATE FORMATE-LYASE-ACTIVATING ENZYME"/>
    <property type="match status" value="1"/>
</dbReference>
<evidence type="ECO:0000256" key="3">
    <source>
        <dbReference type="ARBA" id="ARBA00022691"/>
    </source>
</evidence>
<reference evidence="8 9" key="1">
    <citation type="submission" date="2016-09" db="EMBL/GenBank/DDBJ databases">
        <title>Acidihalobacter prosperus V6 (DSM14174).</title>
        <authorList>
            <person name="Khaleque H.N."/>
            <person name="Ramsay J.P."/>
            <person name="Murphy R.J.T."/>
            <person name="Kaksonen A.H."/>
            <person name="Boxall N.J."/>
            <person name="Watkin E.L.J."/>
        </authorList>
    </citation>
    <scope>NUCLEOTIDE SEQUENCE [LARGE SCALE GENOMIC DNA]</scope>
    <source>
        <strain evidence="8 9">V6</strain>
    </source>
</reference>
<organism evidence="8 9">
    <name type="scientific">Acidihalobacter aeolianus</name>
    <dbReference type="NCBI Taxonomy" id="2792603"/>
    <lineage>
        <taxon>Bacteria</taxon>
        <taxon>Pseudomonadati</taxon>
        <taxon>Pseudomonadota</taxon>
        <taxon>Gammaproteobacteria</taxon>
        <taxon>Chromatiales</taxon>
        <taxon>Ectothiorhodospiraceae</taxon>
        <taxon>Acidihalobacter</taxon>
    </lineage>
</organism>
<keyword evidence="4" id="KW-0479">Metal-binding</keyword>
<dbReference type="InterPro" id="IPR012840">
    <property type="entry name" value="NrdG2"/>
</dbReference>
<dbReference type="GO" id="GO:0046872">
    <property type="term" value="F:metal ion binding"/>
    <property type="evidence" value="ECO:0007669"/>
    <property type="project" value="UniProtKB-KW"/>
</dbReference>
<dbReference type="InterPro" id="IPR007197">
    <property type="entry name" value="rSAM"/>
</dbReference>
<keyword evidence="3" id="KW-0949">S-adenosyl-L-methionine</keyword>
<comment type="cofactor">
    <cofactor evidence="1">
        <name>[4Fe-4S] cluster</name>
        <dbReference type="ChEBI" id="CHEBI:49883"/>
    </cofactor>
</comment>
<dbReference type="SFLD" id="SFLDG01094">
    <property type="entry name" value="Uncharacterised_Radical_SAM_Su"/>
    <property type="match status" value="1"/>
</dbReference>
<evidence type="ECO:0000313" key="8">
    <source>
        <dbReference type="EMBL" id="AOV17408.1"/>
    </source>
</evidence>
<evidence type="ECO:0000256" key="4">
    <source>
        <dbReference type="ARBA" id="ARBA00022723"/>
    </source>
</evidence>
<evidence type="ECO:0000259" key="7">
    <source>
        <dbReference type="Pfam" id="PF04055"/>
    </source>
</evidence>
<dbReference type="Pfam" id="PF04055">
    <property type="entry name" value="Radical_SAM"/>
    <property type="match status" value="1"/>
</dbReference>
<name>A0A1D8K8W8_9GAMM</name>
<evidence type="ECO:0000256" key="2">
    <source>
        <dbReference type="ARBA" id="ARBA00022485"/>
    </source>
</evidence>
<dbReference type="GO" id="GO:0003824">
    <property type="term" value="F:catalytic activity"/>
    <property type="evidence" value="ECO:0007669"/>
    <property type="project" value="InterPro"/>
</dbReference>
<dbReference type="NCBIfam" id="TIGR02495">
    <property type="entry name" value="NrdG2"/>
    <property type="match status" value="1"/>
</dbReference>
<dbReference type="PANTHER" id="PTHR30352:SF13">
    <property type="entry name" value="GLYCYL-RADICAL ENZYME ACTIVATING ENZYME YJJW-RELATED"/>
    <property type="match status" value="1"/>
</dbReference>
<gene>
    <name evidence="8" type="ORF">BJI67_10370</name>
</gene>
<dbReference type="Proteomes" id="UP000095342">
    <property type="component" value="Chromosome"/>
</dbReference>
<dbReference type="InterPro" id="IPR013785">
    <property type="entry name" value="Aldolase_TIM"/>
</dbReference>
<keyword evidence="5" id="KW-0408">Iron</keyword>
<sequence>MHDLRIGGFTPFTTLDFPDRLAAIVFCQGCPWRCDYCHNQPLQPGKGRTAGPAWERVEAMLTQRRGLLDGVVFSGGEPCAQSGLRPALAVVKSMGYATGLHTAGAYPTRLEAALDTLDWIALDAKGPLEDYATIVHARGAGERFRRSLEIVLGSGLGYEVRTTLYADATPEKLTRFAGLLAGLGVRHYAWQARRSTDIAGRPLIEAPPDPGWHQAAATVGPWFESFEFRTGGP</sequence>
<protein>
    <submittedName>
        <fullName evidence="8">Anaerobic ribonucleoside-triphosphate reductase activating protein</fullName>
    </submittedName>
</protein>
<dbReference type="Gene3D" id="3.20.20.70">
    <property type="entry name" value="Aldolase class I"/>
    <property type="match status" value="1"/>
</dbReference>
<dbReference type="GO" id="GO:0051539">
    <property type="term" value="F:4 iron, 4 sulfur cluster binding"/>
    <property type="evidence" value="ECO:0007669"/>
    <property type="project" value="UniProtKB-KW"/>
</dbReference>
<dbReference type="SUPFAM" id="SSF102114">
    <property type="entry name" value="Radical SAM enzymes"/>
    <property type="match status" value="1"/>
</dbReference>
<dbReference type="SFLD" id="SFLDS00029">
    <property type="entry name" value="Radical_SAM"/>
    <property type="match status" value="1"/>
</dbReference>